<sequence>MYTFLSKVDRFAFVAFVRACAQSGELQRADDWTMKLLKIAQNSTQETSPSKWKEAEDRLMALVVARVAWSPAAELGGAREWLQRLRGASIQPSRPVYGRLLQRYAEADKTAEFEKLLYEMRSARVRPETEAFNYMIKTQAALASRSAPSQHGGRLGEKDGRVQVCARCWNLSHADRVVRADERRQRGGGMAGEDVPVALARARKQRHRVGGQIFRRPETCRRRSHLPSCAGAGRRGRLGRKRRRAAGLRPRGQGRKSRTVALPGEGPRPRHAFTRAEGRQHRNIPLHVWPADPKRRVLWRHAEG</sequence>
<dbReference type="Gene3D" id="1.25.40.10">
    <property type="entry name" value="Tetratricopeptide repeat domain"/>
    <property type="match status" value="1"/>
</dbReference>
<comment type="caution">
    <text evidence="2">The sequence shown here is derived from an EMBL/GenBank/DDBJ whole genome shotgun (WGS) entry which is preliminary data.</text>
</comment>
<dbReference type="InterPro" id="IPR011990">
    <property type="entry name" value="TPR-like_helical_dom_sf"/>
</dbReference>
<evidence type="ECO:0000256" key="1">
    <source>
        <dbReference type="SAM" id="MobiDB-lite"/>
    </source>
</evidence>
<gene>
    <name evidence="2" type="ORF">SNAT2548_LOCUS19456</name>
</gene>
<organism evidence="2 3">
    <name type="scientific">Symbiodinium natans</name>
    <dbReference type="NCBI Taxonomy" id="878477"/>
    <lineage>
        <taxon>Eukaryota</taxon>
        <taxon>Sar</taxon>
        <taxon>Alveolata</taxon>
        <taxon>Dinophyceae</taxon>
        <taxon>Suessiales</taxon>
        <taxon>Symbiodiniaceae</taxon>
        <taxon>Symbiodinium</taxon>
    </lineage>
</organism>
<reference evidence="2" key="1">
    <citation type="submission" date="2021-02" db="EMBL/GenBank/DDBJ databases">
        <authorList>
            <person name="Dougan E. K."/>
            <person name="Rhodes N."/>
            <person name="Thang M."/>
            <person name="Chan C."/>
        </authorList>
    </citation>
    <scope>NUCLEOTIDE SEQUENCE</scope>
</reference>
<evidence type="ECO:0008006" key="4">
    <source>
        <dbReference type="Google" id="ProtNLM"/>
    </source>
</evidence>
<dbReference type="OrthoDB" id="442458at2759"/>
<proteinExistence type="predicted"/>
<feature type="compositionally biased region" description="Basic residues" evidence="1">
    <location>
        <begin position="234"/>
        <end position="258"/>
    </location>
</feature>
<evidence type="ECO:0000313" key="2">
    <source>
        <dbReference type="EMBL" id="CAE7361474.1"/>
    </source>
</evidence>
<protein>
    <recommendedName>
        <fullName evidence="4">Pentatricopeptide repeat-containing protein</fullName>
    </recommendedName>
</protein>
<dbReference type="EMBL" id="CAJNDS010002179">
    <property type="protein sequence ID" value="CAE7361474.1"/>
    <property type="molecule type" value="Genomic_DNA"/>
</dbReference>
<evidence type="ECO:0000313" key="3">
    <source>
        <dbReference type="Proteomes" id="UP000604046"/>
    </source>
</evidence>
<dbReference type="Proteomes" id="UP000604046">
    <property type="component" value="Unassembled WGS sequence"/>
</dbReference>
<accession>A0A812PUQ9</accession>
<dbReference type="AlphaFoldDB" id="A0A812PUQ9"/>
<name>A0A812PUQ9_9DINO</name>
<feature type="region of interest" description="Disordered" evidence="1">
    <location>
        <begin position="224"/>
        <end position="270"/>
    </location>
</feature>
<keyword evidence="3" id="KW-1185">Reference proteome</keyword>